<evidence type="ECO:0000313" key="3">
    <source>
        <dbReference type="EMBL" id="TDX84337.1"/>
    </source>
</evidence>
<organism evidence="3 4">
    <name type="scientific">Epilithonimonas xixisoli</name>
    <dbReference type="NCBI Taxonomy" id="1476462"/>
    <lineage>
        <taxon>Bacteria</taxon>
        <taxon>Pseudomonadati</taxon>
        <taxon>Bacteroidota</taxon>
        <taxon>Flavobacteriia</taxon>
        <taxon>Flavobacteriales</taxon>
        <taxon>Weeksellaceae</taxon>
        <taxon>Chryseobacterium group</taxon>
        <taxon>Epilithonimonas</taxon>
    </lineage>
</organism>
<sequence>MKKILMTATFLAFGTVLMTAQTTKEVQTKSSTKKTALKSANLSKQSNSSKMVDTANIEQRQKEADGKIISPDGPHGDGLTDEATKPSQIHPRPGQTE</sequence>
<accession>A0A4R8I5X5</accession>
<keyword evidence="4" id="KW-1185">Reference proteome</keyword>
<dbReference type="AlphaFoldDB" id="A0A4R8I5X5"/>
<dbReference type="Proteomes" id="UP000295313">
    <property type="component" value="Unassembled WGS sequence"/>
</dbReference>
<reference evidence="3 4" key="1">
    <citation type="submission" date="2019-03" db="EMBL/GenBank/DDBJ databases">
        <title>Genomic Encyclopedia of Type Strains, Phase III (KMG-III): the genomes of soil and plant-associated and newly described type strains.</title>
        <authorList>
            <person name="Whitman W."/>
        </authorList>
    </citation>
    <scope>NUCLEOTIDE SEQUENCE [LARGE SCALE GENOMIC DNA]</scope>
    <source>
        <strain evidence="3 4">CGMCC 1.12802</strain>
    </source>
</reference>
<dbReference type="RefSeq" id="WP_166668210.1">
    <property type="nucleotide sequence ID" value="NZ_SOEO01000002.1"/>
</dbReference>
<name>A0A4R8I5X5_9FLAO</name>
<comment type="caution">
    <text evidence="3">The sequence shown here is derived from an EMBL/GenBank/DDBJ whole genome shotgun (WGS) entry which is preliminary data.</text>
</comment>
<keyword evidence="2" id="KW-0732">Signal</keyword>
<evidence type="ECO:0000256" key="1">
    <source>
        <dbReference type="SAM" id="MobiDB-lite"/>
    </source>
</evidence>
<proteinExistence type="predicted"/>
<evidence type="ECO:0000256" key="2">
    <source>
        <dbReference type="SAM" id="SignalP"/>
    </source>
</evidence>
<feature type="chain" id="PRO_5020500285" evidence="2">
    <location>
        <begin position="21"/>
        <end position="97"/>
    </location>
</feature>
<gene>
    <name evidence="3" type="ORF">B0I22_1952</name>
</gene>
<feature type="region of interest" description="Disordered" evidence="1">
    <location>
        <begin position="23"/>
        <end position="97"/>
    </location>
</feature>
<protein>
    <submittedName>
        <fullName evidence="3">Uncharacterized protein</fullName>
    </submittedName>
</protein>
<feature type="signal peptide" evidence="2">
    <location>
        <begin position="1"/>
        <end position="20"/>
    </location>
</feature>
<evidence type="ECO:0000313" key="4">
    <source>
        <dbReference type="Proteomes" id="UP000295313"/>
    </source>
</evidence>
<feature type="compositionally biased region" description="Polar residues" evidence="1">
    <location>
        <begin position="41"/>
        <end position="51"/>
    </location>
</feature>
<dbReference type="EMBL" id="SOEO01000002">
    <property type="protein sequence ID" value="TDX84337.1"/>
    <property type="molecule type" value="Genomic_DNA"/>
</dbReference>